<evidence type="ECO:0000313" key="1">
    <source>
        <dbReference type="EMBL" id="RLQ88921.1"/>
    </source>
</evidence>
<gene>
    <name evidence="1" type="ORF">D8780_12470</name>
</gene>
<accession>A0A3L7JH20</accession>
<protein>
    <submittedName>
        <fullName evidence="1">Uncharacterized protein</fullName>
    </submittedName>
</protein>
<organism evidence="1 2">
    <name type="scientific">Notoacmeibacter ruber</name>
    <dbReference type="NCBI Taxonomy" id="2670375"/>
    <lineage>
        <taxon>Bacteria</taxon>
        <taxon>Pseudomonadati</taxon>
        <taxon>Pseudomonadota</taxon>
        <taxon>Alphaproteobacteria</taxon>
        <taxon>Hyphomicrobiales</taxon>
        <taxon>Notoacmeibacteraceae</taxon>
        <taxon>Notoacmeibacter</taxon>
    </lineage>
</organism>
<comment type="caution">
    <text evidence="1">The sequence shown here is derived from an EMBL/GenBank/DDBJ whole genome shotgun (WGS) entry which is preliminary data.</text>
</comment>
<evidence type="ECO:0000313" key="2">
    <source>
        <dbReference type="Proteomes" id="UP000281094"/>
    </source>
</evidence>
<keyword evidence="2" id="KW-1185">Reference proteome</keyword>
<reference evidence="1 2" key="1">
    <citation type="submission" date="2018-10" db="EMBL/GenBank/DDBJ databases">
        <title>Notoacmeibacter sp. M2BS9Y-3-1, whole genome shotgun sequence.</title>
        <authorList>
            <person name="Tuo L."/>
        </authorList>
    </citation>
    <scope>NUCLEOTIDE SEQUENCE [LARGE SCALE GENOMIC DNA]</scope>
    <source>
        <strain evidence="1 2">M2BS9Y-3-1</strain>
    </source>
</reference>
<name>A0A3L7JH20_9HYPH</name>
<proteinExistence type="predicted"/>
<dbReference type="Proteomes" id="UP000281094">
    <property type="component" value="Unassembled WGS sequence"/>
</dbReference>
<sequence>MGYGAPIHLTGRTRDLVIYQSRLSSAEKMLAAGDTASTLVIRDGGNINRHLTAGQTVELITKAMNWVEAVMKMSWDMKDGHGDFPYGIPPDYAERWP</sequence>
<dbReference type="AlphaFoldDB" id="A0A3L7JH20"/>
<dbReference type="EMBL" id="RCWN01000001">
    <property type="protein sequence ID" value="RLQ88921.1"/>
    <property type="molecule type" value="Genomic_DNA"/>
</dbReference>